<proteinExistence type="predicted"/>
<dbReference type="EMBL" id="DTCA01000082">
    <property type="protein sequence ID" value="HGM07280.1"/>
    <property type="molecule type" value="Genomic_DNA"/>
</dbReference>
<name>A0A7C4D0L9_9CREN</name>
<keyword evidence="1" id="KW-1133">Transmembrane helix</keyword>
<dbReference type="InterPro" id="IPR021683">
    <property type="entry name" value="DUF3267"/>
</dbReference>
<dbReference type="Pfam" id="PF11667">
    <property type="entry name" value="DUF3267"/>
    <property type="match status" value="1"/>
</dbReference>
<keyword evidence="1" id="KW-0812">Transmembrane</keyword>
<dbReference type="AlphaFoldDB" id="A0A7C4D0L9"/>
<sequence>MKLKIVLQIVMGLLITWIIVERIGYNVAISMCFLTPLLGLVHEALHYVYIRMFKVNHRFIFKGMYIGFHITVDSVDQLMVIAVAPQILTLSLLITYVCFTNNYAIALALYHITLSLEDILIIVKYLPHYFS</sequence>
<protein>
    <recommendedName>
        <fullName evidence="3">DUF3267 domain-containing protein</fullName>
    </recommendedName>
</protein>
<feature type="transmembrane region" description="Helical" evidence="1">
    <location>
        <begin position="26"/>
        <end position="50"/>
    </location>
</feature>
<evidence type="ECO:0000313" key="2">
    <source>
        <dbReference type="EMBL" id="HGM07280.1"/>
    </source>
</evidence>
<evidence type="ECO:0008006" key="3">
    <source>
        <dbReference type="Google" id="ProtNLM"/>
    </source>
</evidence>
<evidence type="ECO:0000256" key="1">
    <source>
        <dbReference type="SAM" id="Phobius"/>
    </source>
</evidence>
<feature type="transmembrane region" description="Helical" evidence="1">
    <location>
        <begin position="78"/>
        <end position="97"/>
    </location>
</feature>
<feature type="transmembrane region" description="Helical" evidence="1">
    <location>
        <begin position="103"/>
        <end position="126"/>
    </location>
</feature>
<feature type="transmembrane region" description="Helical" evidence="1">
    <location>
        <begin position="5"/>
        <end position="20"/>
    </location>
</feature>
<gene>
    <name evidence="2" type="ORF">ENU31_02565</name>
</gene>
<organism evidence="2">
    <name type="scientific">Ignisphaera aggregans</name>
    <dbReference type="NCBI Taxonomy" id="334771"/>
    <lineage>
        <taxon>Archaea</taxon>
        <taxon>Thermoproteota</taxon>
        <taxon>Thermoprotei</taxon>
        <taxon>Desulfurococcales</taxon>
        <taxon>Desulfurococcaceae</taxon>
        <taxon>Ignisphaera</taxon>
    </lineage>
</organism>
<accession>A0A7C4D0L9</accession>
<comment type="caution">
    <text evidence="2">The sequence shown here is derived from an EMBL/GenBank/DDBJ whole genome shotgun (WGS) entry which is preliminary data.</text>
</comment>
<keyword evidence="1" id="KW-0472">Membrane</keyword>
<reference evidence="2" key="1">
    <citation type="journal article" date="2020" name="mSystems">
        <title>Genome- and Community-Level Interaction Insights into Carbon Utilization and Element Cycling Functions of Hydrothermarchaeota in Hydrothermal Sediment.</title>
        <authorList>
            <person name="Zhou Z."/>
            <person name="Liu Y."/>
            <person name="Xu W."/>
            <person name="Pan J."/>
            <person name="Luo Z.H."/>
            <person name="Li M."/>
        </authorList>
    </citation>
    <scope>NUCLEOTIDE SEQUENCE [LARGE SCALE GENOMIC DNA]</scope>
    <source>
        <strain evidence="2">SpSt-658</strain>
    </source>
</reference>